<dbReference type="EMBL" id="RQYF01000064">
    <property type="protein sequence ID" value="RRD88939.1"/>
    <property type="molecule type" value="Genomic_DNA"/>
</dbReference>
<dbReference type="InterPro" id="IPR007621">
    <property type="entry name" value="TPM_dom"/>
</dbReference>
<accession>A0A3P2A0U3</accession>
<evidence type="ECO:0000313" key="3">
    <source>
        <dbReference type="EMBL" id="RRD88939.1"/>
    </source>
</evidence>
<dbReference type="Pfam" id="PF04536">
    <property type="entry name" value="TPM_phosphatase"/>
    <property type="match status" value="1"/>
</dbReference>
<proteinExistence type="predicted"/>
<dbReference type="Proteomes" id="UP000279562">
    <property type="component" value="Unassembled WGS sequence"/>
</dbReference>
<comment type="caution">
    <text evidence="3">The sequence shown here is derived from an EMBL/GenBank/DDBJ whole genome shotgun (WGS) entry which is preliminary data.</text>
</comment>
<dbReference type="Gene3D" id="3.10.310.50">
    <property type="match status" value="1"/>
</dbReference>
<gene>
    <name evidence="3" type="ORF">EII33_11040</name>
</gene>
<evidence type="ECO:0000259" key="2">
    <source>
        <dbReference type="Pfam" id="PF04536"/>
    </source>
</evidence>
<evidence type="ECO:0000313" key="4">
    <source>
        <dbReference type="Proteomes" id="UP000279562"/>
    </source>
</evidence>
<name>A0A3P2A0U3_9BACE</name>
<feature type="domain" description="TPM" evidence="2">
    <location>
        <begin position="41"/>
        <end position="162"/>
    </location>
</feature>
<organism evidence="3 4">
    <name type="scientific">Prevotella heparinolytica</name>
    <dbReference type="NCBI Taxonomy" id="28113"/>
    <lineage>
        <taxon>Bacteria</taxon>
        <taxon>Pseudomonadati</taxon>
        <taxon>Bacteroidota</taxon>
        <taxon>Bacteroidia</taxon>
        <taxon>Bacteroidales</taxon>
        <taxon>Bacteroidaceae</taxon>
        <taxon>Bacteroides</taxon>
    </lineage>
</organism>
<feature type="signal peptide" evidence="1">
    <location>
        <begin position="1"/>
        <end position="18"/>
    </location>
</feature>
<evidence type="ECO:0000256" key="1">
    <source>
        <dbReference type="SAM" id="SignalP"/>
    </source>
</evidence>
<reference evidence="3 4" key="1">
    <citation type="submission" date="2018-11" db="EMBL/GenBank/DDBJ databases">
        <title>Genomes From Bacteria Associated with the Canine Oral Cavity: a Test Case for Automated Genome-Based Taxonomic Assignment.</title>
        <authorList>
            <person name="Coil D.A."/>
            <person name="Jospin G."/>
            <person name="Darling A.E."/>
            <person name="Wallis C."/>
            <person name="Davis I.J."/>
            <person name="Harris S."/>
            <person name="Eisen J.A."/>
            <person name="Holcombe L.J."/>
            <person name="O'Flynn C."/>
        </authorList>
    </citation>
    <scope>NUCLEOTIDE SEQUENCE [LARGE SCALE GENOMIC DNA]</scope>
    <source>
        <strain evidence="3 4">OH1047_COT-310</strain>
    </source>
</reference>
<protein>
    <submittedName>
        <fullName evidence="3">TPM domain-containing protein</fullName>
    </submittedName>
</protein>
<dbReference type="PANTHER" id="PTHR30373">
    <property type="entry name" value="UPF0603 PROTEIN YGCG"/>
    <property type="match status" value="1"/>
</dbReference>
<keyword evidence="4" id="KW-1185">Reference proteome</keyword>
<dbReference type="RefSeq" id="WP_125239751.1">
    <property type="nucleotide sequence ID" value="NZ_RQYF01000064.1"/>
</dbReference>
<keyword evidence="1" id="KW-0732">Signal</keyword>
<dbReference type="AlphaFoldDB" id="A0A3P2A0U3"/>
<dbReference type="PANTHER" id="PTHR30373:SF2">
    <property type="entry name" value="UPF0603 PROTEIN YGCG"/>
    <property type="match status" value="1"/>
</dbReference>
<sequence>MKRFISITLLLCSFVAMQAETIYTTNNIPKVHLQDKTRYVCNPADILSAAACDSIDRMLYALEQTTGIETVVAVVPSIGNDDCFDFSHRLLNEWGVGKKGKDNGLIILLVTDQRCIQFYTGYGLEGDLPDAICKRIQSKEMIPYLKDANWDAGMMAGVRAVCARLDGSMTNDANQEDNSSGVNLLLGLLGLLGVASAAGIYAHRKATKCPNCGQHKLQRSSSVLISKHKGVKTEDVTLTCLNCGHKVVRRQQSYDENYRGGGGSGPVIFGGGSMLGGGRGGGFSGGSFGGGSFGGGRGGGGGAGSRF</sequence>
<feature type="chain" id="PRO_5018325750" evidence="1">
    <location>
        <begin position="19"/>
        <end position="307"/>
    </location>
</feature>